<protein>
    <submittedName>
        <fullName evidence="7">Transcriptional regulator MimR</fullName>
    </submittedName>
</protein>
<feature type="region of interest" description="Disordered" evidence="5">
    <location>
        <begin position="299"/>
        <end position="328"/>
    </location>
</feature>
<dbReference type="InterPro" id="IPR002197">
    <property type="entry name" value="HTH_Fis"/>
</dbReference>
<dbReference type="InterPro" id="IPR058031">
    <property type="entry name" value="AAA_lid_NorR"/>
</dbReference>
<evidence type="ECO:0000313" key="7">
    <source>
        <dbReference type="EMBL" id="GAA4619707.1"/>
    </source>
</evidence>
<dbReference type="PRINTS" id="PR01590">
    <property type="entry name" value="HTHFIS"/>
</dbReference>
<feature type="domain" description="Sigma-54 factor interaction" evidence="6">
    <location>
        <begin position="436"/>
        <end position="498"/>
    </location>
</feature>
<keyword evidence="2" id="KW-0067">ATP-binding</keyword>
<dbReference type="Proteomes" id="UP001501442">
    <property type="component" value="Unassembled WGS sequence"/>
</dbReference>
<evidence type="ECO:0000256" key="3">
    <source>
        <dbReference type="ARBA" id="ARBA00023015"/>
    </source>
</evidence>
<evidence type="ECO:0000256" key="1">
    <source>
        <dbReference type="ARBA" id="ARBA00022741"/>
    </source>
</evidence>
<dbReference type="InterPro" id="IPR002078">
    <property type="entry name" value="Sigma_54_int"/>
</dbReference>
<dbReference type="SUPFAM" id="SSF52540">
    <property type="entry name" value="P-loop containing nucleoside triphosphate hydrolases"/>
    <property type="match status" value="1"/>
</dbReference>
<dbReference type="InterPro" id="IPR029016">
    <property type="entry name" value="GAF-like_dom_sf"/>
</dbReference>
<evidence type="ECO:0000259" key="6">
    <source>
        <dbReference type="PROSITE" id="PS50045"/>
    </source>
</evidence>
<keyword evidence="4" id="KW-0804">Transcription</keyword>
<evidence type="ECO:0000256" key="2">
    <source>
        <dbReference type="ARBA" id="ARBA00022840"/>
    </source>
</evidence>
<keyword evidence="3" id="KW-0805">Transcription regulation</keyword>
<sequence>MGRPDARAPRRAAVAADDRGFTTMFPEAERLRPEIAQSWRRSSLSGLRPDAPADRFTVLDVDLRSRLLVAATPVLDAMAEELAGTGFFVALVDQESRVAALRFGEPSVRATMEGLGAAVGRSFREETTGTNSIATAFELRQGIAVRGREHYLEAFKRLSCYGHPLIDPASRRMIGVLDITCQTKDDSPLLAPFLLRAVRDIERRLLNGAREAERRMLAAFQAAALHKPHPVLMLGNGIVLANPAAIETLDGADHALLFGLAADGPSGRPATRELALSSGRTARVAWSRDGDSGGTLFELSFPDDGGEHVPRSAPRRDRSDRELERHRERRLPVLVRGEPGSGRSTALRSLAGPAAPAVLDAADIDRRGERAWLADLERLAGEHDGLVAIEAVELLPEPVAAKAARLLRTARAWFALTASSAAELGGERAALAAHCIARVDLPPLRARRDELPELARVILARHTGGRLRLTPTALEVLAGHSWPGNLRELEEVLRDVAARRSTGDVTVRDLPPAYQGSRRSRRLTPLEQAEHDAIVAALRAGEGNKAHAARQLGISRTTLYNRIRALGVAL</sequence>
<dbReference type="Gene3D" id="1.10.8.60">
    <property type="match status" value="1"/>
</dbReference>
<dbReference type="InterPro" id="IPR009057">
    <property type="entry name" value="Homeodomain-like_sf"/>
</dbReference>
<keyword evidence="1" id="KW-0547">Nucleotide-binding</keyword>
<dbReference type="PROSITE" id="PS50045">
    <property type="entry name" value="SIGMA54_INTERACT_4"/>
    <property type="match status" value="1"/>
</dbReference>
<keyword evidence="8" id="KW-1185">Reference proteome</keyword>
<comment type="caution">
    <text evidence="7">The sequence shown here is derived from an EMBL/GenBank/DDBJ whole genome shotgun (WGS) entry which is preliminary data.</text>
</comment>
<dbReference type="Gene3D" id="1.10.10.60">
    <property type="entry name" value="Homeodomain-like"/>
    <property type="match status" value="1"/>
</dbReference>
<feature type="compositionally biased region" description="Basic and acidic residues" evidence="5">
    <location>
        <begin position="305"/>
        <end position="326"/>
    </location>
</feature>
<dbReference type="PANTHER" id="PTHR32071">
    <property type="entry name" value="TRANSCRIPTIONAL REGULATORY PROTEIN"/>
    <property type="match status" value="1"/>
</dbReference>
<accession>A0ABP8U277</accession>
<dbReference type="RefSeq" id="WP_345428110.1">
    <property type="nucleotide sequence ID" value="NZ_BAABHK010000001.1"/>
</dbReference>
<evidence type="ECO:0000256" key="5">
    <source>
        <dbReference type="SAM" id="MobiDB-lite"/>
    </source>
</evidence>
<evidence type="ECO:0000256" key="4">
    <source>
        <dbReference type="ARBA" id="ARBA00023163"/>
    </source>
</evidence>
<dbReference type="InterPro" id="IPR027417">
    <property type="entry name" value="P-loop_NTPase"/>
</dbReference>
<dbReference type="PANTHER" id="PTHR32071:SF122">
    <property type="entry name" value="SIGMA FACTOR"/>
    <property type="match status" value="1"/>
</dbReference>
<dbReference type="Gene3D" id="3.30.450.40">
    <property type="match status" value="1"/>
</dbReference>
<dbReference type="SUPFAM" id="SSF46689">
    <property type="entry name" value="Homeodomain-like"/>
    <property type="match status" value="1"/>
</dbReference>
<gene>
    <name evidence="7" type="primary">mimR</name>
    <name evidence="7" type="ORF">GCM10023196_000780</name>
</gene>
<dbReference type="EMBL" id="BAABHK010000001">
    <property type="protein sequence ID" value="GAA4619707.1"/>
    <property type="molecule type" value="Genomic_DNA"/>
</dbReference>
<organism evidence="7 8">
    <name type="scientific">Actinoallomurus vinaceus</name>
    <dbReference type="NCBI Taxonomy" id="1080074"/>
    <lineage>
        <taxon>Bacteria</taxon>
        <taxon>Bacillati</taxon>
        <taxon>Actinomycetota</taxon>
        <taxon>Actinomycetes</taxon>
        <taxon>Streptosporangiales</taxon>
        <taxon>Thermomonosporaceae</taxon>
        <taxon>Actinoallomurus</taxon>
    </lineage>
</organism>
<proteinExistence type="predicted"/>
<dbReference type="Pfam" id="PF02954">
    <property type="entry name" value="HTH_8"/>
    <property type="match status" value="1"/>
</dbReference>
<name>A0ABP8U277_9ACTN</name>
<reference evidence="8" key="1">
    <citation type="journal article" date="2019" name="Int. J. Syst. Evol. Microbiol.">
        <title>The Global Catalogue of Microorganisms (GCM) 10K type strain sequencing project: providing services to taxonomists for standard genome sequencing and annotation.</title>
        <authorList>
            <consortium name="The Broad Institute Genomics Platform"/>
            <consortium name="The Broad Institute Genome Sequencing Center for Infectious Disease"/>
            <person name="Wu L."/>
            <person name="Ma J."/>
        </authorList>
    </citation>
    <scope>NUCLEOTIDE SEQUENCE [LARGE SCALE GENOMIC DNA]</scope>
    <source>
        <strain evidence="8">JCM 17939</strain>
    </source>
</reference>
<dbReference type="Pfam" id="PF25601">
    <property type="entry name" value="AAA_lid_14"/>
    <property type="match status" value="1"/>
</dbReference>
<evidence type="ECO:0000313" key="8">
    <source>
        <dbReference type="Proteomes" id="UP001501442"/>
    </source>
</evidence>